<dbReference type="AlphaFoldDB" id="A0A0E3RAM3"/>
<protein>
    <submittedName>
        <fullName evidence="1">Uncharacterized protein</fullName>
    </submittedName>
</protein>
<dbReference type="HOGENOM" id="CLU_157014_0_0_2"/>
<dbReference type="RefSeq" id="WP_048043150.1">
    <property type="nucleotide sequence ID" value="NZ_CP009511.1"/>
</dbReference>
<evidence type="ECO:0000313" key="2">
    <source>
        <dbReference type="Proteomes" id="UP000033116"/>
    </source>
</evidence>
<dbReference type="Proteomes" id="UP000033116">
    <property type="component" value="Chromosome"/>
</dbReference>
<proteinExistence type="predicted"/>
<evidence type="ECO:0000313" key="1">
    <source>
        <dbReference type="EMBL" id="AKB61304.1"/>
    </source>
</evidence>
<dbReference type="PATRIC" id="fig|1434115.4.peg.1669"/>
<organism evidence="1 2">
    <name type="scientific">Methanosarcina mazei SarPi</name>
    <dbReference type="NCBI Taxonomy" id="1434115"/>
    <lineage>
        <taxon>Archaea</taxon>
        <taxon>Methanobacteriati</taxon>
        <taxon>Methanobacteriota</taxon>
        <taxon>Stenosarchaea group</taxon>
        <taxon>Methanomicrobia</taxon>
        <taxon>Methanosarcinales</taxon>
        <taxon>Methanosarcinaceae</taxon>
        <taxon>Methanosarcina</taxon>
    </lineage>
</organism>
<name>A0A0E3RAM3_METMZ</name>
<gene>
    <name evidence="1" type="ORF">MSMAP_1319</name>
</gene>
<accession>A0A0E3RAM3</accession>
<sequence>MNEGKIKNTITRSFELQDYRIEGTELSGFWADLLSKEELTIEVNYIPENKKTFSPEETKSLTGEICEKCKNFETQLPENIRCEATFKDFGEKVYRTDQKDFELETGEIDEIKVAYRFFVAYYV</sequence>
<reference evidence="1 2" key="1">
    <citation type="submission" date="2014-07" db="EMBL/GenBank/DDBJ databases">
        <title>Methanogenic archaea and the global carbon cycle.</title>
        <authorList>
            <person name="Henriksen J.R."/>
            <person name="Luke J."/>
            <person name="Reinhart S."/>
            <person name="Benedict M.N."/>
            <person name="Youngblut N.D."/>
            <person name="Metcalf M.E."/>
            <person name="Whitaker R.J."/>
            <person name="Metcalf W.W."/>
        </authorList>
    </citation>
    <scope>NUCLEOTIDE SEQUENCE [LARGE SCALE GENOMIC DNA]</scope>
    <source>
        <strain evidence="1 2">SarPi</strain>
    </source>
</reference>
<dbReference type="GeneID" id="24864498"/>
<dbReference type="EMBL" id="CP009511">
    <property type="protein sequence ID" value="AKB61304.1"/>
    <property type="molecule type" value="Genomic_DNA"/>
</dbReference>